<comment type="caution">
    <text evidence="1">The sequence shown here is derived from an EMBL/GenBank/DDBJ whole genome shotgun (WGS) entry which is preliminary data.</text>
</comment>
<name>A0ABV2CNW6_9RHOO</name>
<dbReference type="InterPro" id="IPR034660">
    <property type="entry name" value="DinB/YfiT-like"/>
</dbReference>
<dbReference type="RefSeq" id="WP_345925187.1">
    <property type="nucleotide sequence ID" value="NZ_JBDIVF010000002.1"/>
</dbReference>
<evidence type="ECO:0000313" key="2">
    <source>
        <dbReference type="Proteomes" id="UP001548590"/>
    </source>
</evidence>
<protein>
    <submittedName>
        <fullName evidence="1">DUF1993 domain-containing protein</fullName>
    </submittedName>
</protein>
<accession>A0ABV2CNW6</accession>
<organism evidence="1 2">
    <name type="scientific">Uliginosibacterium paludis</name>
    <dbReference type="NCBI Taxonomy" id="1615952"/>
    <lineage>
        <taxon>Bacteria</taxon>
        <taxon>Pseudomonadati</taxon>
        <taxon>Pseudomonadota</taxon>
        <taxon>Betaproteobacteria</taxon>
        <taxon>Rhodocyclales</taxon>
        <taxon>Zoogloeaceae</taxon>
        <taxon>Uliginosibacterium</taxon>
    </lineage>
</organism>
<dbReference type="SUPFAM" id="SSF109854">
    <property type="entry name" value="DinB/YfiT-like putative metalloenzymes"/>
    <property type="match status" value="1"/>
</dbReference>
<dbReference type="InterPro" id="IPR018531">
    <property type="entry name" value="DUF1993"/>
</dbReference>
<sequence length="168" mass="18248">MSMTMYDASVPCFARILRALDGVLTKAENHAAAKKIDPAVLLASRLFPDMFAFTRQVQIATDHAKGATARLAGLEVPKFEDNEQSFADLHARIAKTLAFIESVSAEQINGSETRDISLKAGPRELSFKGLGYLTGYAIPNLHFHTVTAYAILRHNGVELGKADFLGAI</sequence>
<dbReference type="Pfam" id="PF09351">
    <property type="entry name" value="DUF1993"/>
    <property type="match status" value="1"/>
</dbReference>
<dbReference type="Proteomes" id="UP001548590">
    <property type="component" value="Unassembled WGS sequence"/>
</dbReference>
<gene>
    <name evidence="1" type="ORF">ABVT11_07145</name>
</gene>
<keyword evidence="2" id="KW-1185">Reference proteome</keyword>
<dbReference type="PANTHER" id="PTHR36922">
    <property type="entry name" value="BLL2446 PROTEIN"/>
    <property type="match status" value="1"/>
</dbReference>
<dbReference type="Gene3D" id="1.20.120.450">
    <property type="entry name" value="dinb family like domain"/>
    <property type="match status" value="1"/>
</dbReference>
<dbReference type="EMBL" id="JBEWLZ010000003">
    <property type="protein sequence ID" value="MET1489599.1"/>
    <property type="molecule type" value="Genomic_DNA"/>
</dbReference>
<reference evidence="1 2" key="1">
    <citation type="submission" date="2024-07" db="EMBL/GenBank/DDBJ databases">
        <title>Uliginosibacterium paludis KCTC:42655.</title>
        <authorList>
            <person name="Kim M.K."/>
        </authorList>
    </citation>
    <scope>NUCLEOTIDE SEQUENCE [LARGE SCALE GENOMIC DNA]</scope>
    <source>
        <strain evidence="1 2">KCTC 42655</strain>
    </source>
</reference>
<evidence type="ECO:0000313" key="1">
    <source>
        <dbReference type="EMBL" id="MET1489599.1"/>
    </source>
</evidence>
<dbReference type="PANTHER" id="PTHR36922:SF1">
    <property type="entry name" value="DUF1993 DOMAIN-CONTAINING PROTEIN"/>
    <property type="match status" value="1"/>
</dbReference>
<proteinExistence type="predicted"/>